<dbReference type="InterPro" id="IPR007253">
    <property type="entry name" value="Cell_wall-bd_2"/>
</dbReference>
<dbReference type="Gene3D" id="2.60.40.10">
    <property type="entry name" value="Immunoglobulins"/>
    <property type="match status" value="2"/>
</dbReference>
<dbReference type="InterPro" id="IPR029062">
    <property type="entry name" value="Class_I_gatase-like"/>
</dbReference>
<feature type="domain" description="Polymerase/histidinol phosphatase N-terminal" evidence="2">
    <location>
        <begin position="473"/>
        <end position="562"/>
    </location>
</feature>
<dbReference type="InterPro" id="IPR051922">
    <property type="entry name" value="Bact_Sporulation_Assoc"/>
</dbReference>
<keyword evidence="4" id="KW-1185">Reference proteome</keyword>
<dbReference type="InterPro" id="IPR003141">
    <property type="entry name" value="Pol/His_phosphatase_N"/>
</dbReference>
<dbReference type="SMART" id="SM00481">
    <property type="entry name" value="POLIIIAc"/>
    <property type="match status" value="1"/>
</dbReference>
<dbReference type="Proteomes" id="UP000074108">
    <property type="component" value="Unassembled WGS sequence"/>
</dbReference>
<dbReference type="InterPro" id="IPR016195">
    <property type="entry name" value="Pol/histidinol_Pase-like"/>
</dbReference>
<accession>A0A147KCM1</accession>
<reference evidence="3 4" key="1">
    <citation type="journal article" date="2016" name="Front. Microbiol.">
        <title>Microevolution Analysis of Bacillus coahuilensis Unveils Differences in Phosphorus Acquisition Strategies and Their Regulation.</title>
        <authorList>
            <person name="Gomez-Lunar Z."/>
            <person name="Hernandez-Gonzalez I."/>
            <person name="Rodriguez-Torres M.D."/>
            <person name="Souza V."/>
            <person name="Olmedo-Alvarez G."/>
        </authorList>
    </citation>
    <scope>NUCLEOTIDE SEQUENCE [LARGE SCALE GENOMIC DNA]</scope>
    <source>
        <strain evidence="4">p1.1.43</strain>
    </source>
</reference>
<evidence type="ECO:0000259" key="2">
    <source>
        <dbReference type="SMART" id="SM00481"/>
    </source>
</evidence>
<dbReference type="EMBL" id="LDYG01000001">
    <property type="protein sequence ID" value="KUP09392.1"/>
    <property type="molecule type" value="Genomic_DNA"/>
</dbReference>
<proteinExistence type="predicted"/>
<dbReference type="Pfam" id="PF04122">
    <property type="entry name" value="CW_binding_2"/>
    <property type="match status" value="3"/>
</dbReference>
<evidence type="ECO:0000313" key="3">
    <source>
        <dbReference type="EMBL" id="KUP09392.1"/>
    </source>
</evidence>
<dbReference type="OrthoDB" id="9801679at2"/>
<dbReference type="Gene3D" id="2.40.50.140">
    <property type="entry name" value="Nucleic acid-binding proteins"/>
    <property type="match status" value="1"/>
</dbReference>
<name>A0A147KCM1_9BACI</name>
<gene>
    <name evidence="3" type="ORF">Q75_00230</name>
</gene>
<dbReference type="SUPFAM" id="SSF52317">
    <property type="entry name" value="Class I glutamine amidotransferase-like"/>
    <property type="match status" value="1"/>
</dbReference>
<dbReference type="Gene3D" id="3.40.50.12090">
    <property type="match status" value="2"/>
</dbReference>
<dbReference type="PANTHER" id="PTHR30032">
    <property type="entry name" value="N-ACETYLMURAMOYL-L-ALANINE AMIDASE-RELATED"/>
    <property type="match status" value="1"/>
</dbReference>
<evidence type="ECO:0000313" key="4">
    <source>
        <dbReference type="Proteomes" id="UP000074108"/>
    </source>
</evidence>
<dbReference type="NCBIfam" id="NF038032">
    <property type="entry name" value="CehA_McbA_metalo"/>
    <property type="match status" value="1"/>
</dbReference>
<dbReference type="SUPFAM" id="SSF89550">
    <property type="entry name" value="PHP domain-like"/>
    <property type="match status" value="1"/>
</dbReference>
<dbReference type="STRING" id="1150625.Q75_00230"/>
<feature type="region of interest" description="Disordered" evidence="1">
    <location>
        <begin position="1359"/>
        <end position="1380"/>
    </location>
</feature>
<dbReference type="Gene3D" id="3.20.20.140">
    <property type="entry name" value="Metal-dependent hydrolases"/>
    <property type="match status" value="1"/>
</dbReference>
<protein>
    <recommendedName>
        <fullName evidence="2">Polymerase/histidinol phosphatase N-terminal domain-containing protein</fullName>
    </recommendedName>
</protein>
<organism evidence="3 4">
    <name type="scientific">Bacillus coahuilensis p1.1.43</name>
    <dbReference type="NCBI Taxonomy" id="1150625"/>
    <lineage>
        <taxon>Bacteria</taxon>
        <taxon>Bacillati</taxon>
        <taxon>Bacillota</taxon>
        <taxon>Bacilli</taxon>
        <taxon>Bacillales</taxon>
        <taxon>Bacillaceae</taxon>
        <taxon>Bacillus</taxon>
    </lineage>
</organism>
<dbReference type="PATRIC" id="fig|1150625.3.peg.46"/>
<comment type="caution">
    <text evidence="3">The sequence shown here is derived from an EMBL/GenBank/DDBJ whole genome shotgun (WGS) entry which is preliminary data.</text>
</comment>
<feature type="compositionally biased region" description="Acidic residues" evidence="1">
    <location>
        <begin position="1360"/>
        <end position="1371"/>
    </location>
</feature>
<sequence length="1691" mass="182879">MTVQGIITFAQNSTAMYIQDATGGIKIDTYGKNVPLDSYAIGDKVKVMGVIDEYNSELEVSLEDAANITVVSKDNEIPAPKSISSQDLGNVQGEWVKISSAKVNTVGSTLKVEDANGAADVYTGNAKNYESSMVEQGKSYDFVGIASNFKGTNQLKLTDGKYITEPAPVDNGDATPIKEARAKAAGETVTVQGVVTHAETDKIMYIQDSTGGIKIDNFTKAADITTFVEGDLVKIEGKISGFKDELQVSLEKADAVTLISKNNPLPAPKTITLDQLEETQGELVKIEMAQIVDTSNNYNIVIKDTKGTQTNLYFAAADNFNKTSDVKEGQYFTIVGVAAKYTSVQMKLRNGADLELQDAPEDAKLPLIFNVVPKKMESTFDARPVISGQLEAAGSALDFSTFSLVVDGEDVTGSTTLDQTNLMFDYTPSSDFAVGEHSVVISISDVSGAKNEITTYFYVQDNLNDEDVNTYFGVPHAHTGYSDGKGTPTDAYQMAYEQGLDYLVVTDHSNSLEGDEYVSDRKEFIEKEGSEWAKTKEMAEEFNAAHEGEFLAVRGFEMTYSDVGHSNVINSTDYVERKTMTQLNDFYEWLTTEENVVAAFNHPNWPSDSFNDLAYDPKIDHIMAMIEVGNGAPPYSYARAEESFIKAMDNGWHVGAINGQDNHSTNWGVPDNLTAVVAEDLTNESFIEALKLRRVYSTEARDTELKVKANDFWMGSTLNVADGSELDFEITVKDQDDPISTVQILTNGGQIIDSVEAGEVTEFSWNPTIVDGQGANWYVVKVIHTNGLWTTASAIFTTGGEMDVKLTNLEVNPDPSLPGQESELAATITNMGVRGVEDLEVKFFSGSVSEENYISTGTVEYIGPGKSMKATAGWTPTAAGQNKIIAVLTDIPGVTTVTQMDKSVKVVESNNKKVMIDGSHGNADVPGSMNQFMELLRRNGYQAVINTQPITAESLVGFDVLVINAPSTGKAYTAAEEKVIGDWVKAGGSLMLSSKSNYGYDNSIVNPLLAELGSGIRINNDNVYEPNTSDKFSGGMKWSVYAYNVPETESGLNDNIEAIRYFSGASLVDENLGALTNDSESGLEILVGGNSSSYNFNVADGYHTYNEAIGAEGDENQTSGPNGEDIPIIAKEYVGEGRILVSGRHFYSDFEIVNDVSNTSFTLRTMDWLADYDRIKTIEDVRNNAEEGDIVTVQGTVTAPTNKFFDTVYIQDETGGISLFGTQNKDLPVGTVVIATGGVTTFEGELELEYENFDMEILYVGPGEEVDPVKISTKEVSDGTFNGMLVTTEGTIKDMNDEESYFIVNDGKADARVLVDGYLPLDVDRFKTGDKISVTGIASSGASGNRIRVRFAEDLVMLQDDGDDDGGEDDGNGDKEEPIEEISGKDRIATAVEISKELHPNGFGKDHPYKTVLISTGYNFPDGLSAGPLATALNGPILPVDSKGKLTSEVLNEVKRLGAENVYLVGGKAVVSDDVIKQLINIGVKKDKIERLVTKDKEDRYGTNLAIVKKLQKLGFDGNGVFIATGNNFADALSAAAVAGVEGMPIVLTNGKSLSKEALSVLKGEEVYILGGRAAISDQVVVDAISEAKFVTRISGCDRYGTLSTLLKRFDTGQELFIASGVNYPDALFSSPLVGDQDGTLLLVHPDYIPAHLSTQIESMIDENNLTSVRVLGGNQAVSDKVRDKLEGYLK</sequence>
<dbReference type="PANTHER" id="PTHR30032:SF8">
    <property type="entry name" value="GERMINATION-SPECIFIC N-ACETYLMURAMOYL-L-ALANINE AMIDASE"/>
    <property type="match status" value="1"/>
</dbReference>
<evidence type="ECO:0000256" key="1">
    <source>
        <dbReference type="SAM" id="MobiDB-lite"/>
    </source>
</evidence>
<dbReference type="InterPro" id="IPR012340">
    <property type="entry name" value="NA-bd_OB-fold"/>
</dbReference>
<dbReference type="RefSeq" id="WP_059349937.1">
    <property type="nucleotide sequence ID" value="NZ_LDYG01000001.1"/>
</dbReference>
<dbReference type="InterPro" id="IPR013783">
    <property type="entry name" value="Ig-like_fold"/>
</dbReference>